<gene>
    <name evidence="3" type="ordered locus">Ethha_1261</name>
</gene>
<feature type="domain" description="DUF2399" evidence="1">
    <location>
        <begin position="267"/>
        <end position="421"/>
    </location>
</feature>
<dbReference type="InterPro" id="IPR024465">
    <property type="entry name" value="DUF2399"/>
</dbReference>
<evidence type="ECO:0008006" key="5">
    <source>
        <dbReference type="Google" id="ProtNLM"/>
    </source>
</evidence>
<proteinExistence type="predicted"/>
<feature type="domain" description="Conserved hypothetical protein CHP02679 N terminus" evidence="2">
    <location>
        <begin position="34"/>
        <end position="245"/>
    </location>
</feature>
<dbReference type="Gene3D" id="3.40.1360.10">
    <property type="match status" value="1"/>
</dbReference>
<reference evidence="3 4" key="1">
    <citation type="submission" date="2010-12" db="EMBL/GenBank/DDBJ databases">
        <title>Complete sequence of Ethanoligenens harbinense YUAN-3.</title>
        <authorList>
            <person name="Lucas S."/>
            <person name="Copeland A."/>
            <person name="Lapidus A."/>
            <person name="Cheng J.-F."/>
            <person name="Bruce D."/>
            <person name="Goodwin L."/>
            <person name="Pitluck S."/>
            <person name="Chertkov O."/>
            <person name="Misra M."/>
            <person name="Detter J.C."/>
            <person name="Han C."/>
            <person name="Tapia R."/>
            <person name="Land M."/>
            <person name="Hauser L."/>
            <person name="Jeffries C."/>
            <person name="Kyrpides N."/>
            <person name="Ivanova N."/>
            <person name="Mikhailova N."/>
            <person name="Wang A."/>
            <person name="Mouttaki H."/>
            <person name="He Z."/>
            <person name="Zhou J."/>
            <person name="Hemme C.L."/>
            <person name="Woyke T."/>
        </authorList>
    </citation>
    <scope>NUCLEOTIDE SEQUENCE [LARGE SCALE GENOMIC DNA]</scope>
    <source>
        <strain evidence="4">DSM 18485 / JCM 12961 / CGMCC 1.5033 / YUAN-3</strain>
    </source>
</reference>
<accession>E6U5P6</accession>
<dbReference type="SUPFAM" id="SSF56726">
    <property type="entry name" value="DNA topoisomerase IV, alpha subunit"/>
    <property type="match status" value="1"/>
</dbReference>
<name>E6U5P6_ETHHY</name>
<evidence type="ECO:0000259" key="2">
    <source>
        <dbReference type="Pfam" id="PF11796"/>
    </source>
</evidence>
<dbReference type="GO" id="GO:0005694">
    <property type="term" value="C:chromosome"/>
    <property type="evidence" value="ECO:0007669"/>
    <property type="project" value="InterPro"/>
</dbReference>
<protein>
    <recommendedName>
        <fullName evidence="5">TIGR02679 family protein</fullName>
    </recommendedName>
</protein>
<dbReference type="eggNOG" id="COG4924">
    <property type="taxonomic scope" value="Bacteria"/>
</dbReference>
<dbReference type="InterPro" id="IPR036078">
    <property type="entry name" value="Spo11/TopoVI_A_sf"/>
</dbReference>
<keyword evidence="4" id="KW-1185">Reference proteome</keyword>
<dbReference type="RefSeq" id="WP_013485161.1">
    <property type="nucleotide sequence ID" value="NC_014828.1"/>
</dbReference>
<dbReference type="GO" id="GO:0003677">
    <property type="term" value="F:DNA binding"/>
    <property type="evidence" value="ECO:0007669"/>
    <property type="project" value="InterPro"/>
</dbReference>
<dbReference type="HOGENOM" id="CLU_035709_1_0_9"/>
<dbReference type="Pfam" id="PF09664">
    <property type="entry name" value="DUF2399"/>
    <property type="match status" value="1"/>
</dbReference>
<dbReference type="KEGG" id="eha:Ethha_1261"/>
<dbReference type="EMBL" id="CP002400">
    <property type="protein sequence ID" value="ADU26805.1"/>
    <property type="molecule type" value="Genomic_DNA"/>
</dbReference>
<sequence length="426" mass="48321">MSQTDCVTYFLEKSGWTRQMNQILKKYKSYGNNSGTVSLPDATEEECRVAGLFMGKTFYPPLRYQLSDFEQALKASRFQDTSLQELLEGYFGYPVCMNKEVSKTHQEWVKNLFAEAYTQATSKVTQNWVQRMLESKDSGYKLFLKAANKDEAMACTSLKQACAALDILATQSLSERRLAVFSAGITANPHSFDMDRLAGKLLLYGICDWQQRKYPHTAEQRAETLFLVNLFADDISSFTTQFGLLLYTEEGEHPAFQAFRTRNESAVVTLSNLSTIVRAASPTGKIYIVENQMVFSHLCEQSLPSHSPILCTSGQVKTASLILLDLLAASSCMMYYSGDFDPEGLRIADRLALRYPKQFFFWHLEKDDYYRSLSEESIPSSRLTALAQLRLPDLQAVSSEIQKTRRAGYQELLLEQLLNDLNAEVR</sequence>
<organism evidence="3 4">
    <name type="scientific">Ethanoligenens harbinense (strain DSM 18485 / JCM 12961 / CGMCC 1.5033 / YUAN-3)</name>
    <dbReference type="NCBI Taxonomy" id="663278"/>
    <lineage>
        <taxon>Bacteria</taxon>
        <taxon>Bacillati</taxon>
        <taxon>Bacillota</taxon>
        <taxon>Clostridia</taxon>
        <taxon>Eubacteriales</taxon>
        <taxon>Oscillospiraceae</taxon>
        <taxon>Ethanoligenens</taxon>
    </lineage>
</organism>
<dbReference type="Pfam" id="PF11796">
    <property type="entry name" value="DUF3323"/>
    <property type="match status" value="1"/>
</dbReference>
<dbReference type="AlphaFoldDB" id="E6U5P6"/>
<evidence type="ECO:0000313" key="3">
    <source>
        <dbReference type="EMBL" id="ADU26805.1"/>
    </source>
</evidence>
<dbReference type="Proteomes" id="UP000001551">
    <property type="component" value="Chromosome"/>
</dbReference>
<dbReference type="STRING" id="663278.Ethha_1261"/>
<dbReference type="InterPro" id="IPR024466">
    <property type="entry name" value="CHP02679_N"/>
</dbReference>
<evidence type="ECO:0000259" key="1">
    <source>
        <dbReference type="Pfam" id="PF09664"/>
    </source>
</evidence>
<evidence type="ECO:0000313" key="4">
    <source>
        <dbReference type="Proteomes" id="UP000001551"/>
    </source>
</evidence>